<gene>
    <name evidence="4" type="ORF">MNBD_ALPHA11-1435</name>
</gene>
<dbReference type="InterPro" id="IPR005648">
    <property type="entry name" value="FlgD"/>
</dbReference>
<keyword evidence="4" id="KW-0966">Cell projection</keyword>
<dbReference type="Pfam" id="PF13860">
    <property type="entry name" value="FlgD_ig"/>
    <property type="match status" value="1"/>
</dbReference>
<dbReference type="EMBL" id="UOEQ01000340">
    <property type="protein sequence ID" value="VAW21291.1"/>
    <property type="molecule type" value="Genomic_DNA"/>
</dbReference>
<dbReference type="Gene3D" id="2.60.40.4070">
    <property type="match status" value="1"/>
</dbReference>
<protein>
    <submittedName>
        <fullName evidence="4">Flagellar basal-body rod modification protein FlgD</fullName>
    </submittedName>
</protein>
<reference evidence="4" key="1">
    <citation type="submission" date="2018-06" db="EMBL/GenBank/DDBJ databases">
        <authorList>
            <person name="Zhirakovskaya E."/>
        </authorList>
    </citation>
    <scope>NUCLEOTIDE SEQUENCE</scope>
</reference>
<evidence type="ECO:0000256" key="1">
    <source>
        <dbReference type="ARBA" id="ARBA00022795"/>
    </source>
</evidence>
<name>A0A3B0TRM8_9ZZZZ</name>
<sequence>MDTGTVHPINGANTAGNVSSLTGSSRSIADNFNTFLSLLTTQLKNQNPLDPLDTNQFTQQMVQFTSVEQQLKTNEFLKTLTASAQNASNTEAVSFIGKQVTAAGANAELSNGSASWEYSLNRSASDTNITIRDSNGAIVHTDETSLASGTGSFNWDGRDASGNQLPDGNYSITINARDGNGSYVPVTTQVTGTVSGVDLSGSIPILLVGGAQVNLSSILSVQAPPAA</sequence>
<dbReference type="Gene3D" id="2.30.30.910">
    <property type="match status" value="1"/>
</dbReference>
<dbReference type="Pfam" id="PF03963">
    <property type="entry name" value="FlgD"/>
    <property type="match status" value="1"/>
</dbReference>
<evidence type="ECO:0000259" key="2">
    <source>
        <dbReference type="Pfam" id="PF13860"/>
    </source>
</evidence>
<dbReference type="InterPro" id="IPR025965">
    <property type="entry name" value="FlgD/Vpr_Ig-like"/>
</dbReference>
<feature type="domain" description="FlgD Tudor-like" evidence="3">
    <location>
        <begin position="90"/>
        <end position="218"/>
    </location>
</feature>
<evidence type="ECO:0000259" key="3">
    <source>
        <dbReference type="Pfam" id="PF13861"/>
    </source>
</evidence>
<accession>A0A3B0TRM8</accession>
<evidence type="ECO:0000313" key="4">
    <source>
        <dbReference type="EMBL" id="VAW21291.1"/>
    </source>
</evidence>
<dbReference type="InterPro" id="IPR025963">
    <property type="entry name" value="FLgD_Tudor"/>
</dbReference>
<dbReference type="AlphaFoldDB" id="A0A3B0TRM8"/>
<proteinExistence type="predicted"/>
<keyword evidence="1" id="KW-1005">Bacterial flagellum biogenesis</keyword>
<dbReference type="GO" id="GO:0044781">
    <property type="term" value="P:bacterial-type flagellum organization"/>
    <property type="evidence" value="ECO:0007669"/>
    <property type="project" value="UniProtKB-KW"/>
</dbReference>
<dbReference type="Pfam" id="PF13861">
    <property type="entry name" value="FLgD_tudor"/>
    <property type="match status" value="1"/>
</dbReference>
<feature type="domain" description="FlgD/Vpr Ig-like" evidence="2">
    <location>
        <begin position="111"/>
        <end position="179"/>
    </location>
</feature>
<keyword evidence="4" id="KW-0282">Flagellum</keyword>
<keyword evidence="4" id="KW-0969">Cilium</keyword>
<organism evidence="4">
    <name type="scientific">hydrothermal vent metagenome</name>
    <dbReference type="NCBI Taxonomy" id="652676"/>
    <lineage>
        <taxon>unclassified sequences</taxon>
        <taxon>metagenomes</taxon>
        <taxon>ecological metagenomes</taxon>
    </lineage>
</organism>